<keyword evidence="6" id="KW-0479">Metal-binding</keyword>
<evidence type="ECO:0000256" key="12">
    <source>
        <dbReference type="ARBA" id="ARBA00052792"/>
    </source>
</evidence>
<accession>A0AAP0DDJ0</accession>
<comment type="cofactor">
    <cofactor evidence="1">
        <name>thiamine diphosphate</name>
        <dbReference type="ChEBI" id="CHEBI:58937"/>
    </cofactor>
</comment>
<dbReference type="InterPro" id="IPR050771">
    <property type="entry name" value="Alpha-ketoacid_DH_E1_comp"/>
</dbReference>
<evidence type="ECO:0000256" key="7">
    <source>
        <dbReference type="ARBA" id="ARBA00022946"/>
    </source>
</evidence>
<comment type="catalytic activity">
    <reaction evidence="12">
        <text>N(6)-[(R)-lipoyl]-L-lysyl-[protein] + 3-methyl-2-oxobutanoate + H(+) = N(6)-[(R)-S(8)-2-methylpropanoyldihydrolipoyl]-L-lysyl-[protein] + CO2</text>
        <dbReference type="Rhea" id="RHEA:13457"/>
        <dbReference type="Rhea" id="RHEA-COMP:10474"/>
        <dbReference type="Rhea" id="RHEA-COMP:10497"/>
        <dbReference type="ChEBI" id="CHEBI:11851"/>
        <dbReference type="ChEBI" id="CHEBI:15378"/>
        <dbReference type="ChEBI" id="CHEBI:16526"/>
        <dbReference type="ChEBI" id="CHEBI:83099"/>
        <dbReference type="ChEBI" id="CHEBI:83142"/>
        <dbReference type="EC" id="1.2.4.4"/>
    </reaction>
</comment>
<protein>
    <recommendedName>
        <fullName evidence="5">3-methyl-2-oxobutanoate dehydrogenase (2-methylpropanoyl-transferring)</fullName>
        <ecNumber evidence="5">1.2.4.4</ecNumber>
    </recommendedName>
    <alternativeName>
        <fullName evidence="11">Branched-chain alpha-keto acid dehydrogenase E1 component alpha chain</fullName>
    </alternativeName>
</protein>
<organism evidence="14 15">
    <name type="scientific">Deinandra increscens subsp. villosa</name>
    <dbReference type="NCBI Taxonomy" id="3103831"/>
    <lineage>
        <taxon>Eukaryota</taxon>
        <taxon>Viridiplantae</taxon>
        <taxon>Streptophyta</taxon>
        <taxon>Embryophyta</taxon>
        <taxon>Tracheophyta</taxon>
        <taxon>Spermatophyta</taxon>
        <taxon>Magnoliopsida</taxon>
        <taxon>eudicotyledons</taxon>
        <taxon>Gunneridae</taxon>
        <taxon>Pentapetalae</taxon>
        <taxon>asterids</taxon>
        <taxon>campanulids</taxon>
        <taxon>Asterales</taxon>
        <taxon>Asteraceae</taxon>
        <taxon>Asteroideae</taxon>
        <taxon>Heliantheae alliance</taxon>
        <taxon>Madieae</taxon>
        <taxon>Madiinae</taxon>
        <taxon>Deinandra</taxon>
    </lineage>
</organism>
<dbReference type="Pfam" id="PF00676">
    <property type="entry name" value="E1_dh"/>
    <property type="match status" value="1"/>
</dbReference>
<dbReference type="Gene3D" id="3.40.50.970">
    <property type="match status" value="1"/>
</dbReference>
<name>A0AAP0DDJ0_9ASTR</name>
<evidence type="ECO:0000256" key="6">
    <source>
        <dbReference type="ARBA" id="ARBA00022723"/>
    </source>
</evidence>
<evidence type="ECO:0000259" key="13">
    <source>
        <dbReference type="Pfam" id="PF00676"/>
    </source>
</evidence>
<evidence type="ECO:0000256" key="5">
    <source>
        <dbReference type="ARBA" id="ARBA00012277"/>
    </source>
</evidence>
<dbReference type="GO" id="GO:0046872">
    <property type="term" value="F:metal ion binding"/>
    <property type="evidence" value="ECO:0007669"/>
    <property type="project" value="UniProtKB-KW"/>
</dbReference>
<evidence type="ECO:0000256" key="10">
    <source>
        <dbReference type="ARBA" id="ARBA00023128"/>
    </source>
</evidence>
<comment type="caution">
    <text evidence="14">The sequence shown here is derived from an EMBL/GenBank/DDBJ whole genome shotgun (WGS) entry which is preliminary data.</text>
</comment>
<dbReference type="GO" id="GO:0005759">
    <property type="term" value="C:mitochondrial matrix"/>
    <property type="evidence" value="ECO:0007669"/>
    <property type="project" value="UniProtKB-SubCell"/>
</dbReference>
<dbReference type="PANTHER" id="PTHR43380">
    <property type="entry name" value="2-OXOISOVALERATE DEHYDROGENASE SUBUNIT ALPHA, MITOCHONDRIAL"/>
    <property type="match status" value="1"/>
</dbReference>
<dbReference type="PANTHER" id="PTHR43380:SF11">
    <property type="entry name" value="2-OXOISOVALERATE DEHYDROGENASE SUBUNIT ALPHA 2, MITOCHONDRIAL"/>
    <property type="match status" value="1"/>
</dbReference>
<evidence type="ECO:0000256" key="9">
    <source>
        <dbReference type="ARBA" id="ARBA00023002"/>
    </source>
</evidence>
<evidence type="ECO:0000313" key="15">
    <source>
        <dbReference type="Proteomes" id="UP001408789"/>
    </source>
</evidence>
<dbReference type="AlphaFoldDB" id="A0AAP0DDJ0"/>
<dbReference type="CDD" id="cd02000">
    <property type="entry name" value="TPP_E1_PDC_ADC_BCADC"/>
    <property type="match status" value="1"/>
</dbReference>
<evidence type="ECO:0000256" key="2">
    <source>
        <dbReference type="ARBA" id="ARBA00004305"/>
    </source>
</evidence>
<comment type="subunit">
    <text evidence="4">Heterotetramer of alpha and beta chains.</text>
</comment>
<dbReference type="EMBL" id="JBCNJP010000009">
    <property type="protein sequence ID" value="KAK9073150.1"/>
    <property type="molecule type" value="Genomic_DNA"/>
</dbReference>
<dbReference type="GO" id="GO:0003863">
    <property type="term" value="F:branched-chain 2-oxo acid dehydrogenase activity"/>
    <property type="evidence" value="ECO:0007669"/>
    <property type="project" value="UniProtKB-EC"/>
</dbReference>
<dbReference type="InterPro" id="IPR029061">
    <property type="entry name" value="THDP-binding"/>
</dbReference>
<dbReference type="SUPFAM" id="SSF52518">
    <property type="entry name" value="Thiamin diphosphate-binding fold (THDP-binding)"/>
    <property type="match status" value="1"/>
</dbReference>
<dbReference type="GO" id="GO:0009083">
    <property type="term" value="P:branched-chain amino acid catabolic process"/>
    <property type="evidence" value="ECO:0007669"/>
    <property type="project" value="UniProtKB-ARBA"/>
</dbReference>
<reference evidence="14 15" key="1">
    <citation type="submission" date="2024-04" db="EMBL/GenBank/DDBJ databases">
        <title>The reference genome of an endangered Asteraceae, Deinandra increscens subsp. villosa, native to the Central Coast of California.</title>
        <authorList>
            <person name="Guilliams M."/>
            <person name="Hasenstab-Lehman K."/>
            <person name="Meyer R."/>
            <person name="Mcevoy S."/>
        </authorList>
    </citation>
    <scope>NUCLEOTIDE SEQUENCE [LARGE SCALE GENOMIC DNA]</scope>
    <source>
        <tissue evidence="14">Leaf</tissue>
    </source>
</reference>
<dbReference type="Proteomes" id="UP001408789">
    <property type="component" value="Unassembled WGS sequence"/>
</dbReference>
<evidence type="ECO:0000256" key="3">
    <source>
        <dbReference type="ARBA" id="ARBA00008646"/>
    </source>
</evidence>
<evidence type="ECO:0000256" key="4">
    <source>
        <dbReference type="ARBA" id="ARBA00011516"/>
    </source>
</evidence>
<dbReference type="FunFam" id="3.40.50.970:FF:000015">
    <property type="entry name" value="2-oxoisovalerate dehydrogenase subunit alpha"/>
    <property type="match status" value="1"/>
</dbReference>
<comment type="similarity">
    <text evidence="3">Belongs to the BCKDHA family.</text>
</comment>
<evidence type="ECO:0000256" key="8">
    <source>
        <dbReference type="ARBA" id="ARBA00022958"/>
    </source>
</evidence>
<evidence type="ECO:0000313" key="14">
    <source>
        <dbReference type="EMBL" id="KAK9073150.1"/>
    </source>
</evidence>
<evidence type="ECO:0000256" key="1">
    <source>
        <dbReference type="ARBA" id="ARBA00001964"/>
    </source>
</evidence>
<keyword evidence="7" id="KW-0809">Transit peptide</keyword>
<comment type="subcellular location">
    <subcellularLocation>
        <location evidence="2">Mitochondrion matrix</location>
    </subcellularLocation>
</comment>
<keyword evidence="9" id="KW-0560">Oxidoreductase</keyword>
<keyword evidence="15" id="KW-1185">Reference proteome</keyword>
<evidence type="ECO:0000256" key="11">
    <source>
        <dbReference type="ARBA" id="ARBA00031050"/>
    </source>
</evidence>
<keyword evidence="8" id="KW-0630">Potassium</keyword>
<dbReference type="InterPro" id="IPR001017">
    <property type="entry name" value="DH_E1"/>
</dbReference>
<gene>
    <name evidence="14" type="ORF">SSX86_007474</name>
</gene>
<sequence>MALWLAGTRGATYYTKTLMSNTFRSLRTRATAIASKDEGSFTKRQILSNRFVSRRFGSSVAGQQSDLFSSDDDEEKIQALDFPGGRVPYTLEMRFLPGSSDKRVECYRVLDDDGYPLSSAPSQHIDKEVAVKMYSGMVTLEAMDTVIYEAQRQGRISFYMTSFGEEAVNLGSAAALSPDDVVLPQYREPGVMLWRGFQLQEFVDQFFGNKNDLGKGRQMPTHYGSNKHNVLTVSAPLATQLPQAVGAAYSLKMQNKDACVVTYFGDGCSSEGDFHASLNFAAVLEVPIVYICRNNGWAISTPVTEQFRSDGIVVKGQAYGIPSIRVDGNDILAVYNAVVAAREMAISEQRPVLIEALTYRVGHHSTSDDSTKYRPLEEIEHWKTSRNPVSIFRKWVQRKGWWSDQQESEFRATIRKQVIHAVQVAEKTQKAPIETMFSDVYEKVPSNLMEQEKLLKETIKRYPQDFPKDVPIGM</sequence>
<feature type="domain" description="Dehydrogenase E1 component" evidence="13">
    <location>
        <begin position="137"/>
        <end position="433"/>
    </location>
</feature>
<dbReference type="EC" id="1.2.4.4" evidence="5"/>
<keyword evidence="10" id="KW-0496">Mitochondrion</keyword>
<proteinExistence type="inferred from homology"/>